<feature type="domain" description="Hda lid" evidence="1">
    <location>
        <begin position="158"/>
        <end position="218"/>
    </location>
</feature>
<protein>
    <submittedName>
        <fullName evidence="2">Chromosomal replication initiator protein DnaA</fullName>
    </submittedName>
</protein>
<dbReference type="PANTHER" id="PTHR30050:SF5">
    <property type="entry name" value="DNAA REGULATORY INACTIVATOR HDA"/>
    <property type="match status" value="1"/>
</dbReference>
<dbReference type="Pfam" id="PF22688">
    <property type="entry name" value="Hda_lid"/>
    <property type="match status" value="1"/>
</dbReference>
<name>A0A654KFK4_TAYEM</name>
<dbReference type="GO" id="GO:0005886">
    <property type="term" value="C:plasma membrane"/>
    <property type="evidence" value="ECO:0007669"/>
    <property type="project" value="TreeGrafter"/>
</dbReference>
<dbReference type="KEGG" id="teq:TEQUI_0257"/>
<dbReference type="GO" id="GO:0003688">
    <property type="term" value="F:DNA replication origin binding"/>
    <property type="evidence" value="ECO:0007669"/>
    <property type="project" value="TreeGrafter"/>
</dbReference>
<dbReference type="Gene3D" id="3.40.50.300">
    <property type="entry name" value="P-loop containing nucleotide triphosphate hydrolases"/>
    <property type="match status" value="1"/>
</dbReference>
<dbReference type="EMBL" id="CP002456">
    <property type="protein sequence ID" value="ADU91208.1"/>
    <property type="molecule type" value="Genomic_DNA"/>
</dbReference>
<proteinExistence type="predicted"/>
<dbReference type="SUPFAM" id="SSF52540">
    <property type="entry name" value="P-loop containing nucleoside triphosphate hydrolases"/>
    <property type="match status" value="1"/>
</dbReference>
<dbReference type="GO" id="GO:0006270">
    <property type="term" value="P:DNA replication initiation"/>
    <property type="evidence" value="ECO:0007669"/>
    <property type="project" value="TreeGrafter"/>
</dbReference>
<dbReference type="InterPro" id="IPR055199">
    <property type="entry name" value="Hda_lid"/>
</dbReference>
<evidence type="ECO:0000313" key="3">
    <source>
        <dbReference type="Proteomes" id="UP000007472"/>
    </source>
</evidence>
<organism evidence="2 3">
    <name type="scientific">Taylorella equigenitalis (strain MCE9)</name>
    <dbReference type="NCBI Taxonomy" id="937774"/>
    <lineage>
        <taxon>Bacteria</taxon>
        <taxon>Pseudomonadati</taxon>
        <taxon>Pseudomonadota</taxon>
        <taxon>Betaproteobacteria</taxon>
        <taxon>Burkholderiales</taxon>
        <taxon>Alcaligenaceae</taxon>
        <taxon>Taylorella</taxon>
    </lineage>
</organism>
<dbReference type="Gene3D" id="1.10.8.60">
    <property type="match status" value="1"/>
</dbReference>
<gene>
    <name evidence="2" type="ordered locus">TEQUI_0257</name>
</gene>
<dbReference type="InterPro" id="IPR027417">
    <property type="entry name" value="P-loop_NTPase"/>
</dbReference>
<reference evidence="2 3" key="1">
    <citation type="journal article" date="2011" name="J. Bacteriol.">
        <title>Genome sequence of Taylorella equigenitalis MCE9, the causative agent of contagious equine metritis.</title>
        <authorList>
            <person name="Hebert L."/>
            <person name="Moumen B."/>
            <person name="Duquesne F."/>
            <person name="Breuil M.F."/>
            <person name="Laugier C."/>
            <person name="Batto J.M."/>
            <person name="Renault P."/>
            <person name="Petry S."/>
        </authorList>
    </citation>
    <scope>NUCLEOTIDE SEQUENCE [LARGE SCALE GENOMIC DNA]</scope>
    <source>
        <strain evidence="2 3">MCE9</strain>
    </source>
</reference>
<dbReference type="PANTHER" id="PTHR30050">
    <property type="entry name" value="CHROMOSOMAL REPLICATION INITIATOR PROTEIN DNAA"/>
    <property type="match status" value="1"/>
</dbReference>
<dbReference type="AlphaFoldDB" id="A0A654KFK4"/>
<dbReference type="Proteomes" id="UP000007472">
    <property type="component" value="Chromosome"/>
</dbReference>
<evidence type="ECO:0000259" key="1">
    <source>
        <dbReference type="Pfam" id="PF22688"/>
    </source>
</evidence>
<accession>A0A654KFK4</accession>
<sequence length="227" mass="26212">MSNQMLINQVLMKPSLTFDNFYTNSNEELVEIIKNKLPTLILIWGEEASGKSHLLSAMKEKFEGEFFSSNTFPSTSADINTDLKKYFIDDINLFSNAQLDVLFYLFTKLQIAGLGDRDVNIAITSNCPPTQLKIREDLRNRLGWGLVYEIKRLPDSFARKALIERAKEMGWNLPEEVLSWLYSYYSRDAKFLFNLIDNLDQISLTEKRTITIPFVKRVIEDMASSNI</sequence>
<evidence type="ECO:0000313" key="2">
    <source>
        <dbReference type="EMBL" id="ADU91208.1"/>
    </source>
</evidence>